<dbReference type="SUPFAM" id="SSF49464">
    <property type="entry name" value="Carboxypeptidase regulatory domain-like"/>
    <property type="match status" value="1"/>
</dbReference>
<dbReference type="FunFam" id="2.170.130.10:FF:000008">
    <property type="entry name" value="SusC/RagA family TonB-linked outer membrane protein"/>
    <property type="match status" value="1"/>
</dbReference>
<keyword evidence="6 8" id="KW-0472">Membrane</keyword>
<gene>
    <name evidence="13" type="ORF">GCM10007049_15520</name>
</gene>
<protein>
    <submittedName>
        <fullName evidence="13">SusC/RagA family TonB-linked outer membrane protein</fullName>
    </submittedName>
</protein>
<dbReference type="GO" id="GO:0009279">
    <property type="term" value="C:cell outer membrane"/>
    <property type="evidence" value="ECO:0007669"/>
    <property type="project" value="UniProtKB-SubCell"/>
</dbReference>
<dbReference type="InterPro" id="IPR008969">
    <property type="entry name" value="CarboxyPept-like_regulatory"/>
</dbReference>
<comment type="similarity">
    <text evidence="8 9">Belongs to the TonB-dependent receptor family.</text>
</comment>
<dbReference type="Pfam" id="PF13715">
    <property type="entry name" value="CarbopepD_reg_2"/>
    <property type="match status" value="1"/>
</dbReference>
<dbReference type="NCBIfam" id="TIGR04057">
    <property type="entry name" value="SusC_RagA_signa"/>
    <property type="match status" value="1"/>
</dbReference>
<comment type="caution">
    <text evidence="13">The sequence shown here is derived from an EMBL/GenBank/DDBJ whole genome shotgun (WGS) entry which is preliminary data.</text>
</comment>
<evidence type="ECO:0000256" key="8">
    <source>
        <dbReference type="PROSITE-ProRule" id="PRU01360"/>
    </source>
</evidence>
<dbReference type="Gene3D" id="2.170.130.10">
    <property type="entry name" value="TonB-dependent receptor, plug domain"/>
    <property type="match status" value="1"/>
</dbReference>
<evidence type="ECO:0000256" key="10">
    <source>
        <dbReference type="SAM" id="SignalP"/>
    </source>
</evidence>
<dbReference type="InterPro" id="IPR000531">
    <property type="entry name" value="Beta-barrel_TonB"/>
</dbReference>
<sequence length="1079" mass="118934">MKKTITHLKVGLAALCLFLAASFPNHAAYGQSIQITGTVTDADNGESIPGVNISQKGTTSGTITDLDGKFSLQAPGDGILVFSFIGYTTQEVPINGQKSINVTLSSDVTGLEEVVVVGYGTQKKADLTGAVSVVKMDEMSQQPTANLTSQLQGRVSGVTITGSGQPGQAPQVKIRGVNTFGNNTPLYVVDGVPTDGINDLNPNDVETMQVLKDAGAASIYGSRAANGVIIVTTKRGRGDVKVNYNMYIGTQTVRSGNPWNILNPQEMANLKFQAIRNGNPDAVINDEQYGSGPNPVLPNYISPAGSQTVDESTYNVNPFYTDAQDLDNFNRIVEANKSGTNWFQEIFAPARIQSHNLSVSGGGDQGNYFFSTNYFEQQGTLMNTYLKRYTIRANSVYNVTKNIRIGENLGYSISQNPTISNLDEGSAIGMSFRQQPIIPVYDIMGNFAGSFGPGLGNAKNSVAIQERTANNRGVASRLFGNVFAEVDFLKHFKARTSFGGQYYANSYNRFQFPEYENSENLSVNQYTEGADFNFNYTWTNTVTYTREINDKHNLSILAGTEAYKNNGRNMEGYTQGYFSFDPNYVTLTNGSGTQQHTSSLYKDALFSIFGRVDYSYDDRYIVSATVRRDGSSRFLNEQFGVFPAISAGWRVSEEDFMPESNWLDDLKIRGGYGVMGNQLNVAPDNSFSTYEGVKNSSYYPIDGSNSVITEGFQQKRIGNPDAKWERNINSNIGVDASLWQGKLQLTIDYYTKTVDDLLYNPEVIATEGTAEPPYINIAKMTNKGLDFDASTYFTISKDLTFNTSLSFTTYSNEIVKIADGVPYFDQEGRRFNGSNIIRNQVGRPVSEFFGYQVVGFWDSQSEVDQANTSASEILNDPNATYQDGIGVGRFKYQDVNGDGIITADDRTGLGNPNPKFSYGINLGLEYKNWDFSMFLYGVSGNDIWNNVKWWTDFYSSFQGAKSYTALYDSWTPENMNASAPIQESQGSFSTAGVPNSYFVEKGSYLRAKQTQIGYNFTKTQIDRLHLGALRVYVQAANLFTITKYSGLDPEISGGTTNFGIDEGQYPNQRQFIFGLNVSF</sequence>
<keyword evidence="10" id="KW-0732">Signal</keyword>
<evidence type="ECO:0000256" key="2">
    <source>
        <dbReference type="ARBA" id="ARBA00022448"/>
    </source>
</evidence>
<evidence type="ECO:0000259" key="11">
    <source>
        <dbReference type="Pfam" id="PF00593"/>
    </source>
</evidence>
<evidence type="ECO:0000256" key="7">
    <source>
        <dbReference type="ARBA" id="ARBA00023237"/>
    </source>
</evidence>
<dbReference type="RefSeq" id="WP_044201579.1">
    <property type="nucleotide sequence ID" value="NZ_BMWX01000002.1"/>
</dbReference>
<dbReference type="EMBL" id="BMWX01000002">
    <property type="protein sequence ID" value="GGZ23460.1"/>
    <property type="molecule type" value="Genomic_DNA"/>
</dbReference>
<proteinExistence type="inferred from homology"/>
<dbReference type="Pfam" id="PF00593">
    <property type="entry name" value="TonB_dep_Rec_b-barrel"/>
    <property type="match status" value="1"/>
</dbReference>
<keyword evidence="14" id="KW-1185">Reference proteome</keyword>
<evidence type="ECO:0000256" key="9">
    <source>
        <dbReference type="RuleBase" id="RU003357"/>
    </source>
</evidence>
<name>A0A918PVP0_9BACT</name>
<evidence type="ECO:0000256" key="6">
    <source>
        <dbReference type="ARBA" id="ARBA00023136"/>
    </source>
</evidence>
<reference evidence="13" key="2">
    <citation type="submission" date="2020-09" db="EMBL/GenBank/DDBJ databases">
        <authorList>
            <person name="Sun Q."/>
            <person name="Kim S."/>
        </authorList>
    </citation>
    <scope>NUCLEOTIDE SEQUENCE</scope>
    <source>
        <strain evidence="13">KCTC 12368</strain>
    </source>
</reference>
<feature type="domain" description="TonB-dependent receptor-like beta-barrel" evidence="11">
    <location>
        <begin position="492"/>
        <end position="938"/>
    </location>
</feature>
<keyword evidence="5 9" id="KW-0798">TonB box</keyword>
<keyword evidence="4 8" id="KW-0812">Transmembrane</keyword>
<dbReference type="Gene3D" id="2.40.170.20">
    <property type="entry name" value="TonB-dependent receptor, beta-barrel domain"/>
    <property type="match status" value="1"/>
</dbReference>
<dbReference type="Pfam" id="PF07715">
    <property type="entry name" value="Plug"/>
    <property type="match status" value="1"/>
</dbReference>
<dbReference type="FunFam" id="2.60.40.1120:FF:000003">
    <property type="entry name" value="Outer membrane protein Omp121"/>
    <property type="match status" value="1"/>
</dbReference>
<evidence type="ECO:0000259" key="12">
    <source>
        <dbReference type="Pfam" id="PF07715"/>
    </source>
</evidence>
<dbReference type="InterPro" id="IPR037066">
    <property type="entry name" value="Plug_dom_sf"/>
</dbReference>
<evidence type="ECO:0000256" key="5">
    <source>
        <dbReference type="ARBA" id="ARBA00023077"/>
    </source>
</evidence>
<dbReference type="InterPro" id="IPR012910">
    <property type="entry name" value="Plug_dom"/>
</dbReference>
<evidence type="ECO:0000313" key="14">
    <source>
        <dbReference type="Proteomes" id="UP000619457"/>
    </source>
</evidence>
<keyword evidence="7 8" id="KW-0998">Cell outer membrane</keyword>
<reference evidence="13" key="1">
    <citation type="journal article" date="2014" name="Int. J. Syst. Evol. Microbiol.">
        <title>Complete genome sequence of Corynebacterium casei LMG S-19264T (=DSM 44701T), isolated from a smear-ripened cheese.</title>
        <authorList>
            <consortium name="US DOE Joint Genome Institute (JGI-PGF)"/>
            <person name="Walter F."/>
            <person name="Albersmeier A."/>
            <person name="Kalinowski J."/>
            <person name="Ruckert C."/>
        </authorList>
    </citation>
    <scope>NUCLEOTIDE SEQUENCE</scope>
    <source>
        <strain evidence="13">KCTC 12368</strain>
    </source>
</reference>
<keyword evidence="3 8" id="KW-1134">Transmembrane beta strand</keyword>
<dbReference type="SUPFAM" id="SSF56935">
    <property type="entry name" value="Porins"/>
    <property type="match status" value="1"/>
</dbReference>
<feature type="signal peptide" evidence="10">
    <location>
        <begin position="1"/>
        <end position="27"/>
    </location>
</feature>
<dbReference type="InterPro" id="IPR023997">
    <property type="entry name" value="TonB-dep_OMP_SusC/RagA_CS"/>
</dbReference>
<organism evidence="13 14">
    <name type="scientific">Echinicola pacifica</name>
    <dbReference type="NCBI Taxonomy" id="346377"/>
    <lineage>
        <taxon>Bacteria</taxon>
        <taxon>Pseudomonadati</taxon>
        <taxon>Bacteroidota</taxon>
        <taxon>Cytophagia</taxon>
        <taxon>Cytophagales</taxon>
        <taxon>Cyclobacteriaceae</taxon>
        <taxon>Echinicola</taxon>
    </lineage>
</organism>
<dbReference type="InterPro" id="IPR036942">
    <property type="entry name" value="Beta-barrel_TonB_sf"/>
</dbReference>
<evidence type="ECO:0000313" key="13">
    <source>
        <dbReference type="EMBL" id="GGZ23460.1"/>
    </source>
</evidence>
<evidence type="ECO:0000256" key="3">
    <source>
        <dbReference type="ARBA" id="ARBA00022452"/>
    </source>
</evidence>
<dbReference type="PROSITE" id="PS52016">
    <property type="entry name" value="TONB_DEPENDENT_REC_3"/>
    <property type="match status" value="1"/>
</dbReference>
<keyword evidence="2 8" id="KW-0813">Transport</keyword>
<comment type="subcellular location">
    <subcellularLocation>
        <location evidence="1 8">Cell outer membrane</location>
        <topology evidence="1 8">Multi-pass membrane protein</topology>
    </subcellularLocation>
</comment>
<evidence type="ECO:0000256" key="4">
    <source>
        <dbReference type="ARBA" id="ARBA00022692"/>
    </source>
</evidence>
<dbReference type="AlphaFoldDB" id="A0A918PVP0"/>
<feature type="domain" description="TonB-dependent receptor plug" evidence="12">
    <location>
        <begin position="124"/>
        <end position="228"/>
    </location>
</feature>
<dbReference type="InterPro" id="IPR039426">
    <property type="entry name" value="TonB-dep_rcpt-like"/>
</dbReference>
<dbReference type="InterPro" id="IPR023996">
    <property type="entry name" value="TonB-dep_OMP_SusC/RagA"/>
</dbReference>
<accession>A0A918PVP0</accession>
<evidence type="ECO:0000256" key="1">
    <source>
        <dbReference type="ARBA" id="ARBA00004571"/>
    </source>
</evidence>
<dbReference type="Gene3D" id="2.60.40.1120">
    <property type="entry name" value="Carboxypeptidase-like, regulatory domain"/>
    <property type="match status" value="1"/>
</dbReference>
<dbReference type="Proteomes" id="UP000619457">
    <property type="component" value="Unassembled WGS sequence"/>
</dbReference>
<dbReference type="NCBIfam" id="TIGR04056">
    <property type="entry name" value="OMP_RagA_SusC"/>
    <property type="match status" value="1"/>
</dbReference>
<feature type="chain" id="PRO_5037572506" evidence="10">
    <location>
        <begin position="28"/>
        <end position="1079"/>
    </location>
</feature>